<dbReference type="InterPro" id="IPR029320">
    <property type="entry name" value="Acyl-CoA_ox_N"/>
</dbReference>
<dbReference type="FunFam" id="2.40.110.10:FF:000075">
    <property type="entry name" value="Acyl-coenzyme A oxidase"/>
    <property type="match status" value="1"/>
</dbReference>
<dbReference type="FunFam" id="1.20.140.10:FF:000005">
    <property type="entry name" value="Acyl-coenzyme A oxidase"/>
    <property type="match status" value="1"/>
</dbReference>
<name>A0A166FE09_DAUCS</name>
<dbReference type="InterPro" id="IPR002655">
    <property type="entry name" value="Acyl-CoA_oxidase_C"/>
</dbReference>
<dbReference type="GO" id="GO:0003997">
    <property type="term" value="F:acyl-CoA oxidase activity"/>
    <property type="evidence" value="ECO:0007669"/>
    <property type="project" value="InterPro"/>
</dbReference>
<dbReference type="SUPFAM" id="SSF47203">
    <property type="entry name" value="Acyl-CoA dehydrogenase C-terminal domain-like"/>
    <property type="match status" value="2"/>
</dbReference>
<dbReference type="OrthoDB" id="538336at2759"/>
<evidence type="ECO:0000259" key="11">
    <source>
        <dbReference type="Pfam" id="PF01756"/>
    </source>
</evidence>
<dbReference type="InterPro" id="IPR012258">
    <property type="entry name" value="Acyl-CoA_oxidase"/>
</dbReference>
<evidence type="ECO:0000256" key="8">
    <source>
        <dbReference type="ARBA" id="ARBA00023098"/>
    </source>
</evidence>
<evidence type="ECO:0000256" key="10">
    <source>
        <dbReference type="PIRNR" id="PIRNR000168"/>
    </source>
</evidence>
<dbReference type="InterPro" id="IPR055060">
    <property type="entry name" value="ACOX_C_alpha1"/>
</dbReference>
<feature type="domain" description="Acyl-CoA oxidase C-alpha1" evidence="14">
    <location>
        <begin position="278"/>
        <end position="439"/>
    </location>
</feature>
<dbReference type="Pfam" id="PF22924">
    <property type="entry name" value="ACOX_C_alpha1"/>
    <property type="match status" value="1"/>
</dbReference>
<keyword evidence="16" id="KW-1185">Reference proteome</keyword>
<keyword evidence="7" id="KW-0560">Oxidoreductase</keyword>
<dbReference type="Gene3D" id="2.40.110.10">
    <property type="entry name" value="Butyryl-CoA Dehydrogenase, subunit A, domain 2"/>
    <property type="match status" value="1"/>
</dbReference>
<dbReference type="InterPro" id="IPR037069">
    <property type="entry name" value="AcylCoA_DH/ox_N_sf"/>
</dbReference>
<feature type="domain" description="Acyl-CoA oxidase/dehydrogenase middle" evidence="12">
    <location>
        <begin position="134"/>
        <end position="235"/>
    </location>
</feature>
<dbReference type="InterPro" id="IPR009100">
    <property type="entry name" value="AcylCoA_DH/oxidase_NM_dom_sf"/>
</dbReference>
<comment type="subcellular location">
    <subcellularLocation>
        <location evidence="2">Peroxisome</location>
    </subcellularLocation>
</comment>
<dbReference type="GO" id="GO:0005504">
    <property type="term" value="F:fatty acid binding"/>
    <property type="evidence" value="ECO:0007669"/>
    <property type="project" value="TreeGrafter"/>
</dbReference>
<dbReference type="Gene3D" id="1.20.140.10">
    <property type="entry name" value="Butyryl-CoA Dehydrogenase, subunit A, domain 3"/>
    <property type="match status" value="2"/>
</dbReference>
<keyword evidence="4 10" id="KW-0285">Flavoprotein</keyword>
<dbReference type="OMA" id="WNMYNVL"/>
<dbReference type="FunFam" id="1.10.540.10:FF:000015">
    <property type="entry name" value="Acyl-coenzyme A oxidase"/>
    <property type="match status" value="1"/>
</dbReference>
<dbReference type="InterPro" id="IPR006091">
    <property type="entry name" value="Acyl-CoA_Oxase/DH_mid-dom"/>
</dbReference>
<comment type="similarity">
    <text evidence="3 10">Belongs to the acyl-CoA oxidase family.</text>
</comment>
<evidence type="ECO:0000256" key="9">
    <source>
        <dbReference type="ARBA" id="ARBA00023140"/>
    </source>
</evidence>
<evidence type="ECO:0000256" key="4">
    <source>
        <dbReference type="ARBA" id="ARBA00022630"/>
    </source>
</evidence>
<organism evidence="15 16">
    <name type="scientific">Daucus carota subsp. sativus</name>
    <name type="common">Carrot</name>
    <dbReference type="NCBI Taxonomy" id="79200"/>
    <lineage>
        <taxon>Eukaryota</taxon>
        <taxon>Viridiplantae</taxon>
        <taxon>Streptophyta</taxon>
        <taxon>Embryophyta</taxon>
        <taxon>Tracheophyta</taxon>
        <taxon>Spermatophyta</taxon>
        <taxon>Magnoliopsida</taxon>
        <taxon>eudicotyledons</taxon>
        <taxon>Gunneridae</taxon>
        <taxon>Pentapetalae</taxon>
        <taxon>asterids</taxon>
        <taxon>campanulids</taxon>
        <taxon>Apiales</taxon>
        <taxon>Apiaceae</taxon>
        <taxon>Apioideae</taxon>
        <taxon>Scandiceae</taxon>
        <taxon>Daucinae</taxon>
        <taxon>Daucus</taxon>
        <taxon>Daucus sect. Daucus</taxon>
    </lineage>
</organism>
<dbReference type="PANTHER" id="PTHR10909:SF250">
    <property type="entry name" value="PEROXISOMAL ACYL-COENZYME A OXIDASE 1"/>
    <property type="match status" value="1"/>
</dbReference>
<accession>A0A166FE09</accession>
<dbReference type="InterPro" id="IPR046373">
    <property type="entry name" value="Acyl-CoA_Oxase/DH_mid-dom_sf"/>
</dbReference>
<dbReference type="GO" id="GO:0005777">
    <property type="term" value="C:peroxisome"/>
    <property type="evidence" value="ECO:0007669"/>
    <property type="project" value="UniProtKB-SubCell"/>
</dbReference>
<dbReference type="AlphaFoldDB" id="A0A166FE09"/>
<dbReference type="InterPro" id="IPR036250">
    <property type="entry name" value="AcylCo_DH-like_C"/>
</dbReference>
<dbReference type="SUPFAM" id="SSF56645">
    <property type="entry name" value="Acyl-CoA dehydrogenase NM domain-like"/>
    <property type="match status" value="1"/>
</dbReference>
<evidence type="ECO:0000259" key="14">
    <source>
        <dbReference type="Pfam" id="PF22924"/>
    </source>
</evidence>
<evidence type="ECO:0000256" key="5">
    <source>
        <dbReference type="ARBA" id="ARBA00022827"/>
    </source>
</evidence>
<dbReference type="Gene3D" id="1.10.540.10">
    <property type="entry name" value="Acyl-CoA dehydrogenase/oxidase, N-terminal domain"/>
    <property type="match status" value="1"/>
</dbReference>
<protein>
    <recommendedName>
        <fullName evidence="10">Acyl-coenzyme A oxidase</fullName>
    </recommendedName>
</protein>
<dbReference type="Gramene" id="KZN07671">
    <property type="protein sequence ID" value="KZN07671"/>
    <property type="gene ID" value="DCAR_008508"/>
</dbReference>
<reference evidence="15" key="2">
    <citation type="submission" date="2022-03" db="EMBL/GenBank/DDBJ databases">
        <title>Draft title - Genomic analysis of global carrot germplasm unveils the trajectory of domestication and the origin of high carotenoid orange carrot.</title>
        <authorList>
            <person name="Iorizzo M."/>
            <person name="Ellison S."/>
            <person name="Senalik D."/>
            <person name="Macko-Podgorni A."/>
            <person name="Grzebelus D."/>
            <person name="Bostan H."/>
            <person name="Rolling W."/>
            <person name="Curaba J."/>
            <person name="Simon P."/>
        </authorList>
    </citation>
    <scope>NUCLEOTIDE SEQUENCE</scope>
    <source>
        <tissue evidence="15">Leaf</tissue>
    </source>
</reference>
<dbReference type="FunFam" id="1.20.140.10:FF:000013">
    <property type="entry name" value="Acyl-coenzyme A oxidase"/>
    <property type="match status" value="1"/>
</dbReference>
<keyword evidence="5 10" id="KW-0274">FAD</keyword>
<evidence type="ECO:0000313" key="15">
    <source>
        <dbReference type="EMBL" id="WOG90363.1"/>
    </source>
</evidence>
<dbReference type="GO" id="GO:0001676">
    <property type="term" value="P:long-chain fatty acid metabolic process"/>
    <property type="evidence" value="ECO:0007669"/>
    <property type="project" value="TreeGrafter"/>
</dbReference>
<evidence type="ECO:0000256" key="3">
    <source>
        <dbReference type="ARBA" id="ARBA00006288"/>
    </source>
</evidence>
<dbReference type="Pfam" id="PF14749">
    <property type="entry name" value="Acyl-CoA_ox_N"/>
    <property type="match status" value="1"/>
</dbReference>
<evidence type="ECO:0000256" key="6">
    <source>
        <dbReference type="ARBA" id="ARBA00022832"/>
    </source>
</evidence>
<gene>
    <name evidence="15" type="ORF">DCAR_0209607</name>
</gene>
<comment type="cofactor">
    <cofactor evidence="1">
        <name>FAD</name>
        <dbReference type="ChEBI" id="CHEBI:57692"/>
    </cofactor>
</comment>
<evidence type="ECO:0000259" key="12">
    <source>
        <dbReference type="Pfam" id="PF02770"/>
    </source>
</evidence>
<evidence type="ECO:0000256" key="7">
    <source>
        <dbReference type="ARBA" id="ARBA00023002"/>
    </source>
</evidence>
<dbReference type="KEGG" id="dcr:108209920"/>
<evidence type="ECO:0000313" key="16">
    <source>
        <dbReference type="Proteomes" id="UP000077755"/>
    </source>
</evidence>
<sequence length="664" mass="74053">MEGVDYLAQERNKAGFDVDSMKIVWYGSQRDFDINDRMAKLVASDPVFSKENRTMLPRKDLFKNTLKKAAYGWKRIRELNLTFEEATKFRTYIDQPAFTDLHWGMFIPAIRGQGTDEQHKKWLPLAQKMQIIGCYAQTELGHGSNVQGLETTATFDPKTDEFVIHSPTLTSSKWWPGGLGKVSTHGVVYARLLTDGQDHGVHGFIVQLRSLEDHTPLPGVTIGDIGMKFGNGAYNSMDNGVLSFDHVRIPRDQMLMRVLQVSREGKCTQSDVPRQLIYGTMVYVRQTIVSDASVALSRAVTIATRYSCVRRQFGSQNGGPETQVIDYKTQQNRLFPLLASAYAFRFAGQWLSWLYKDVTDKLQANDFSTLPEAHACTAGLKSLTTSATADAIEECRKLCGGHGYLCTSGLPELFAVYVPACTYEGDNVVLLLQVARFLVKTVSQLSSGNKPAGTVAYMGRAEHLMKCRSSVERAEDWLKPSSILEAFETRAFRMAVACSQSLSQFANSEEGFAELSADLAEAAIAHCQLIVVSKFIDKLKEPIPGKGIKQILEVLCQVYALSTLHKHQGDFLATASITPKQAALAFTQLRHLYSQVRPNAVALVDSFNHTDHYLGSILGRYDGNVYPKLYDAAWKEPLNDTVVPDGYKEYIRPLLKNQLHLAKL</sequence>
<dbReference type="GO" id="GO:0071949">
    <property type="term" value="F:FAD binding"/>
    <property type="evidence" value="ECO:0007669"/>
    <property type="project" value="InterPro"/>
</dbReference>
<feature type="domain" description="Acyl-CoA oxidase C-terminal" evidence="11">
    <location>
        <begin position="480"/>
        <end position="656"/>
    </location>
</feature>
<keyword evidence="9" id="KW-0576">Peroxisome</keyword>
<dbReference type="EMBL" id="CP093344">
    <property type="protein sequence ID" value="WOG90363.1"/>
    <property type="molecule type" value="Genomic_DNA"/>
</dbReference>
<feature type="domain" description="Acyl-coenzyme A oxidase N-terminal" evidence="13">
    <location>
        <begin position="17"/>
        <end position="132"/>
    </location>
</feature>
<dbReference type="PIRSF" id="PIRSF000168">
    <property type="entry name" value="Acyl-CoA_oxidase"/>
    <property type="match status" value="1"/>
</dbReference>
<dbReference type="PANTHER" id="PTHR10909">
    <property type="entry name" value="ELECTRON TRANSPORT OXIDOREDUCTASE"/>
    <property type="match status" value="1"/>
</dbReference>
<evidence type="ECO:0000259" key="13">
    <source>
        <dbReference type="Pfam" id="PF14749"/>
    </source>
</evidence>
<evidence type="ECO:0000256" key="2">
    <source>
        <dbReference type="ARBA" id="ARBA00004275"/>
    </source>
</evidence>
<dbReference type="GO" id="GO:0033540">
    <property type="term" value="P:fatty acid beta-oxidation using acyl-CoA oxidase"/>
    <property type="evidence" value="ECO:0007669"/>
    <property type="project" value="TreeGrafter"/>
</dbReference>
<proteinExistence type="inferred from homology"/>
<evidence type="ECO:0000256" key="1">
    <source>
        <dbReference type="ARBA" id="ARBA00001974"/>
    </source>
</evidence>
<keyword evidence="6" id="KW-0276">Fatty acid metabolism</keyword>
<dbReference type="Pfam" id="PF01756">
    <property type="entry name" value="ACOX"/>
    <property type="match status" value="1"/>
</dbReference>
<keyword evidence="8" id="KW-0443">Lipid metabolism</keyword>
<dbReference type="GO" id="GO:0055088">
    <property type="term" value="P:lipid homeostasis"/>
    <property type="evidence" value="ECO:0007669"/>
    <property type="project" value="TreeGrafter"/>
</dbReference>
<dbReference type="Proteomes" id="UP000077755">
    <property type="component" value="Chromosome 2"/>
</dbReference>
<reference evidence="15" key="1">
    <citation type="journal article" date="2016" name="Nat. Genet.">
        <title>A high-quality carrot genome assembly provides new insights into carotenoid accumulation and asterid genome evolution.</title>
        <authorList>
            <person name="Iorizzo M."/>
            <person name="Ellison S."/>
            <person name="Senalik D."/>
            <person name="Zeng P."/>
            <person name="Satapoomin P."/>
            <person name="Huang J."/>
            <person name="Bowman M."/>
            <person name="Iovene M."/>
            <person name="Sanseverino W."/>
            <person name="Cavagnaro P."/>
            <person name="Yildiz M."/>
            <person name="Macko-Podgorni A."/>
            <person name="Moranska E."/>
            <person name="Grzebelus E."/>
            <person name="Grzebelus D."/>
            <person name="Ashrafi H."/>
            <person name="Zheng Z."/>
            <person name="Cheng S."/>
            <person name="Spooner D."/>
            <person name="Van Deynze A."/>
            <person name="Simon P."/>
        </authorList>
    </citation>
    <scope>NUCLEOTIDE SEQUENCE</scope>
    <source>
        <tissue evidence="15">Leaf</tissue>
    </source>
</reference>
<dbReference type="Pfam" id="PF02770">
    <property type="entry name" value="Acyl-CoA_dh_M"/>
    <property type="match status" value="1"/>
</dbReference>